<organism evidence="4 5">
    <name type="scientific">Daphnia magna</name>
    <dbReference type="NCBI Taxonomy" id="35525"/>
    <lineage>
        <taxon>Eukaryota</taxon>
        <taxon>Metazoa</taxon>
        <taxon>Ecdysozoa</taxon>
        <taxon>Arthropoda</taxon>
        <taxon>Crustacea</taxon>
        <taxon>Branchiopoda</taxon>
        <taxon>Diplostraca</taxon>
        <taxon>Cladocera</taxon>
        <taxon>Anomopoda</taxon>
        <taxon>Daphniidae</taxon>
        <taxon>Daphnia</taxon>
    </lineage>
</organism>
<dbReference type="SUPFAM" id="SSF52540">
    <property type="entry name" value="P-loop containing nucleoside triphosphate hydrolases"/>
    <property type="match status" value="1"/>
</dbReference>
<accession>A0A162QY69</accession>
<evidence type="ECO:0000256" key="2">
    <source>
        <dbReference type="ARBA" id="ARBA00022679"/>
    </source>
</evidence>
<comment type="caution">
    <text evidence="4">The sequence shown here is derived from an EMBL/GenBank/DDBJ whole genome shotgun (WGS) entry which is preliminary data.</text>
</comment>
<comment type="similarity">
    <text evidence="1">Belongs to the sulfotransferase 1 family.</text>
</comment>
<feature type="domain" description="Sulfotransferase" evidence="3">
    <location>
        <begin position="16"/>
        <end position="90"/>
    </location>
</feature>
<gene>
    <name evidence="4" type="ORF">APZ42_013371</name>
</gene>
<keyword evidence="2 4" id="KW-0808">Transferase</keyword>
<protein>
    <submittedName>
        <fullName evidence="4">Putative Sulfotransferase family cytosolic 1B member</fullName>
    </submittedName>
</protein>
<dbReference type="Proteomes" id="UP000076858">
    <property type="component" value="Unassembled WGS sequence"/>
</dbReference>
<dbReference type="Gene3D" id="3.40.50.300">
    <property type="entry name" value="P-loop containing nucleotide triphosphate hydrolases"/>
    <property type="match status" value="1"/>
</dbReference>
<dbReference type="InterPro" id="IPR000863">
    <property type="entry name" value="Sulfotransferase_dom"/>
</dbReference>
<dbReference type="Pfam" id="PF00685">
    <property type="entry name" value="Sulfotransfer_1"/>
    <property type="match status" value="1"/>
</dbReference>
<dbReference type="STRING" id="35525.A0A162QY69"/>
<keyword evidence="5" id="KW-1185">Reference proteome</keyword>
<reference evidence="4 5" key="1">
    <citation type="submission" date="2016-03" db="EMBL/GenBank/DDBJ databases">
        <title>EvidentialGene: Evidence-directed Construction of Genes on Genomes.</title>
        <authorList>
            <person name="Gilbert D.G."/>
            <person name="Choi J.-H."/>
            <person name="Mockaitis K."/>
            <person name="Colbourne J."/>
            <person name="Pfrender M."/>
        </authorList>
    </citation>
    <scope>NUCLEOTIDE SEQUENCE [LARGE SCALE GENOMIC DNA]</scope>
    <source>
        <strain evidence="4 5">Xinb3</strain>
        <tissue evidence="4">Complete organism</tissue>
    </source>
</reference>
<dbReference type="InterPro" id="IPR027417">
    <property type="entry name" value="P-loop_NTPase"/>
</dbReference>
<proteinExistence type="inferred from homology"/>
<evidence type="ECO:0000256" key="1">
    <source>
        <dbReference type="ARBA" id="ARBA00005771"/>
    </source>
</evidence>
<dbReference type="PANTHER" id="PTHR11783">
    <property type="entry name" value="SULFOTRANSFERASE SULT"/>
    <property type="match status" value="1"/>
</dbReference>
<evidence type="ECO:0000313" key="5">
    <source>
        <dbReference type="Proteomes" id="UP000076858"/>
    </source>
</evidence>
<sequence>MVSLGFTRRNRKDSRISLSEEQLTDLREHLRFDNFAKNESVNMEPAKQFGHFSTEGHFIRKGKTGDWKNHFSPEMNKRIDEWIDKNLNGCADLKFITQLEFQD</sequence>
<dbReference type="GO" id="GO:0008146">
    <property type="term" value="F:sulfotransferase activity"/>
    <property type="evidence" value="ECO:0007669"/>
    <property type="project" value="InterPro"/>
</dbReference>
<dbReference type="EMBL" id="LRGB01000248">
    <property type="protein sequence ID" value="KZS20060.1"/>
    <property type="molecule type" value="Genomic_DNA"/>
</dbReference>
<evidence type="ECO:0000259" key="3">
    <source>
        <dbReference type="Pfam" id="PF00685"/>
    </source>
</evidence>
<dbReference type="AlphaFoldDB" id="A0A162QY69"/>
<name>A0A162QY69_9CRUS</name>
<evidence type="ECO:0000313" key="4">
    <source>
        <dbReference type="EMBL" id="KZS20060.1"/>
    </source>
</evidence>